<evidence type="ECO:0000256" key="1">
    <source>
        <dbReference type="ARBA" id="ARBA00005771"/>
    </source>
</evidence>
<evidence type="ECO:0000313" key="4">
    <source>
        <dbReference type="Proteomes" id="UP000694888"/>
    </source>
</evidence>
<organism evidence="4 5">
    <name type="scientific">Aplysia californica</name>
    <name type="common">California sea hare</name>
    <dbReference type="NCBI Taxonomy" id="6500"/>
    <lineage>
        <taxon>Eukaryota</taxon>
        <taxon>Metazoa</taxon>
        <taxon>Spiralia</taxon>
        <taxon>Lophotrochozoa</taxon>
        <taxon>Mollusca</taxon>
        <taxon>Gastropoda</taxon>
        <taxon>Heterobranchia</taxon>
        <taxon>Euthyneura</taxon>
        <taxon>Tectipleura</taxon>
        <taxon>Aplysiida</taxon>
        <taxon>Aplysioidea</taxon>
        <taxon>Aplysiidae</taxon>
        <taxon>Aplysia</taxon>
    </lineage>
</organism>
<proteinExistence type="inferred from homology"/>
<comment type="similarity">
    <text evidence="1">Belongs to the sulfotransferase 1 family.</text>
</comment>
<sequence length="292" mass="33742">MEAETIADRNGDAMTLARNNKGRLVAADWNPDMVNGLPSLSMREGDVVVCSYAKSGCHWTWETARLLMSHHEAVVQQTEKEQCMIEMSTSEKLEALKSPRLLNNHGFFDEQPLSEMIAKGVKVIFVYRNLKSVATSFYHHHTRFQEYNYSATFDNYLSRFLDGLVDNDSAFSYLRGWEKGIAETPDLKVHVLSYEEMKKHPMEELRRLSKFLGGSEDEEFLKKVFEETDFDTMQKKKAKTTLYFDSNGLPVMYRKGTIGDWKNHFTVAQSELMDSAIQKELGDSKMFKFQYE</sequence>
<name>A0ABM0K537_APLCA</name>
<evidence type="ECO:0000259" key="3">
    <source>
        <dbReference type="Pfam" id="PF00685"/>
    </source>
</evidence>
<keyword evidence="2" id="KW-0808">Transferase</keyword>
<protein>
    <submittedName>
        <fullName evidence="5">Sulfotransferase family cytosolic 1B member 1</fullName>
    </submittedName>
</protein>
<evidence type="ECO:0000313" key="5">
    <source>
        <dbReference type="RefSeq" id="XP_005108958.1"/>
    </source>
</evidence>
<reference evidence="5" key="1">
    <citation type="submission" date="2025-08" db="UniProtKB">
        <authorList>
            <consortium name="RefSeq"/>
        </authorList>
    </citation>
    <scope>IDENTIFICATION</scope>
</reference>
<dbReference type="Gene3D" id="3.40.50.300">
    <property type="entry name" value="P-loop containing nucleotide triphosphate hydrolases"/>
    <property type="match status" value="1"/>
</dbReference>
<keyword evidence="4" id="KW-1185">Reference proteome</keyword>
<accession>A0ABM0K537</accession>
<dbReference type="InterPro" id="IPR027417">
    <property type="entry name" value="P-loop_NTPase"/>
</dbReference>
<feature type="domain" description="Sulfotransferase" evidence="3">
    <location>
        <begin position="45"/>
        <end position="284"/>
    </location>
</feature>
<evidence type="ECO:0000256" key="2">
    <source>
        <dbReference type="ARBA" id="ARBA00022679"/>
    </source>
</evidence>
<dbReference type="PANTHER" id="PTHR11783">
    <property type="entry name" value="SULFOTRANSFERASE SULT"/>
    <property type="match status" value="1"/>
</dbReference>
<dbReference type="InterPro" id="IPR000863">
    <property type="entry name" value="Sulfotransferase_dom"/>
</dbReference>
<dbReference type="Proteomes" id="UP000694888">
    <property type="component" value="Unplaced"/>
</dbReference>
<gene>
    <name evidence="5" type="primary">LOC101845805</name>
</gene>
<dbReference type="GeneID" id="101845805"/>
<dbReference type="Pfam" id="PF00685">
    <property type="entry name" value="Sulfotransfer_1"/>
    <property type="match status" value="1"/>
</dbReference>
<dbReference type="RefSeq" id="XP_005108958.1">
    <property type="nucleotide sequence ID" value="XM_005108901.3"/>
</dbReference>
<dbReference type="SUPFAM" id="SSF52540">
    <property type="entry name" value="P-loop containing nucleoside triphosphate hydrolases"/>
    <property type="match status" value="1"/>
</dbReference>